<evidence type="ECO:0000313" key="3">
    <source>
        <dbReference type="EMBL" id="EHT9937193.1"/>
    </source>
</evidence>
<reference evidence="3" key="2">
    <citation type="submission" date="2021-07" db="EMBL/GenBank/DDBJ databases">
        <authorList>
            <consortium name="Clinical and Environmental Microbiology Branch: Whole genome sequencing antimicrobial resistance pathogens in the healthcare setting"/>
        </authorList>
    </citation>
    <scope>NUCLEOTIDE SEQUENCE</scope>
    <source>
        <strain evidence="3">2021DK-00049</strain>
    </source>
</reference>
<dbReference type="RefSeq" id="WP_119174052.1">
    <property type="nucleotide sequence ID" value="NZ_CP032184.1"/>
</dbReference>
<keyword evidence="1" id="KW-0472">Membrane</keyword>
<keyword evidence="1" id="KW-0812">Transmembrane</keyword>
<dbReference type="EMBL" id="CP032184">
    <property type="protein sequence ID" value="AXZ47390.1"/>
    <property type="molecule type" value="Genomic_DNA"/>
</dbReference>
<dbReference type="EMBL" id="ABBJDF010000001">
    <property type="protein sequence ID" value="EHT9937193.1"/>
    <property type="molecule type" value="Genomic_DNA"/>
</dbReference>
<accession>A0AAD2PLM2</accession>
<dbReference type="Proteomes" id="UP000263627">
    <property type="component" value="Chromosome"/>
</dbReference>
<evidence type="ECO:0000313" key="2">
    <source>
        <dbReference type="EMBL" id="AXZ47390.1"/>
    </source>
</evidence>
<proteinExistence type="predicted"/>
<feature type="transmembrane region" description="Helical" evidence="1">
    <location>
        <begin position="20"/>
        <end position="43"/>
    </location>
</feature>
<keyword evidence="1" id="KW-1133">Transmembrane helix</keyword>
<evidence type="ECO:0000256" key="1">
    <source>
        <dbReference type="SAM" id="Phobius"/>
    </source>
</evidence>
<sequence>MQIGKSFGLVMLNIKKCNLFLIGTVFLLLLVSILVGIKVLFSNMQGFEWGSVTDWFSAISTLAGSIASFGTLYIAYKAFQKAPEWLSQKHYDVVHGIIENAIYKELHTVRFANRKLKVQSLTASRNLKRALLHKEKELAIINAIIESLESSIDDLFSKAYSIIDQLKSISRNGYATTPYTNSIIDELKNATNSYNDIYMNIITVRAEIELLYEADQVAIDLTVVEINDIENSSLEIGAKLDDFLSRVFDNNKPVADFAKYKNNH</sequence>
<reference evidence="2 4" key="1">
    <citation type="submission" date="2018-09" db="EMBL/GenBank/DDBJ databases">
        <title>Whole genome sequencing of Citrobacter freundii AR_0116.</title>
        <authorList>
            <person name="Conlan S."/>
            <person name="Thomas P.J."/>
            <person name="Mullikin J."/>
            <person name="Frank K.M."/>
            <person name="Segre J.A."/>
        </authorList>
    </citation>
    <scope>NUCLEOTIDE SEQUENCE [LARGE SCALE GENOMIC DNA]</scope>
    <source>
        <strain evidence="2 4">AR_0116</strain>
    </source>
</reference>
<name>A0AAD2PLM2_CITFR</name>
<organism evidence="3">
    <name type="scientific">Citrobacter freundii</name>
    <dbReference type="NCBI Taxonomy" id="546"/>
    <lineage>
        <taxon>Bacteria</taxon>
        <taxon>Pseudomonadati</taxon>
        <taxon>Pseudomonadota</taxon>
        <taxon>Gammaproteobacteria</taxon>
        <taxon>Enterobacterales</taxon>
        <taxon>Enterobacteriaceae</taxon>
        <taxon>Citrobacter</taxon>
        <taxon>Citrobacter freundii complex</taxon>
    </lineage>
</organism>
<evidence type="ECO:0000313" key="4">
    <source>
        <dbReference type="Proteomes" id="UP000263627"/>
    </source>
</evidence>
<protein>
    <submittedName>
        <fullName evidence="3">Uncharacterized protein</fullName>
    </submittedName>
</protein>
<dbReference type="AlphaFoldDB" id="A0AAD2PLM2"/>
<feature type="transmembrane region" description="Helical" evidence="1">
    <location>
        <begin position="55"/>
        <end position="76"/>
    </location>
</feature>
<gene>
    <name evidence="2" type="ORF">AM363_10710</name>
    <name evidence="3" type="ORF">KY227_000218</name>
</gene>